<accession>A0AAW9FMC7</accession>
<organism evidence="1">
    <name type="scientific">Agrobacterium rosae</name>
    <dbReference type="NCBI Taxonomy" id="1972867"/>
    <lineage>
        <taxon>Bacteria</taxon>
        <taxon>Pseudomonadati</taxon>
        <taxon>Pseudomonadota</taxon>
        <taxon>Alphaproteobacteria</taxon>
        <taxon>Hyphomicrobiales</taxon>
        <taxon>Rhizobiaceae</taxon>
        <taxon>Rhizobium/Agrobacterium group</taxon>
        <taxon>Agrobacterium</taxon>
    </lineage>
</organism>
<reference evidence="1" key="1">
    <citation type="journal article" date="2023" name="Phytobiomes J">
        <title>Deciphering the key players within the bacterial microbiota associated with aerial crown gall tumors on rhododendron: Insights into the gallobiome.</title>
        <authorList>
            <person name="Kuzmanovic N."/>
            <person name="Nesme J."/>
            <person name="Wolf J."/>
            <person name="Neumann-Schaal M."/>
            <person name="Petersen J."/>
            <person name="Fernandez-Gnecco G."/>
            <person name="Sproeer C."/>
            <person name="Bunk B."/>
            <person name="Overmann J."/>
            <person name="Sorensen S.J."/>
            <person name="Idczak E."/>
            <person name="Smalla K."/>
        </authorList>
    </citation>
    <scope>NUCLEOTIDE SEQUENCE</scope>
    <source>
        <strain evidence="1">Rho-11.1</strain>
    </source>
</reference>
<comment type="caution">
    <text evidence="1">The sequence shown here is derived from an EMBL/GenBank/DDBJ whole genome shotgun (WGS) entry which is preliminary data.</text>
</comment>
<protein>
    <submittedName>
        <fullName evidence="1">Uncharacterized protein</fullName>
    </submittedName>
</protein>
<sequence length="131" mass="13936">MIINSNAKVKAEGVTFYFPDVDSEIRANGGLSFTASAPASGTYKGILMFEKTSGASPGTNTRQYIFNGSKGETLDGVIYLPNRDVTYNSTTNQANKISLVVNTMIINSANWALEPYDGGGTSAKGVVRLVK</sequence>
<evidence type="ECO:0000313" key="1">
    <source>
        <dbReference type="EMBL" id="MDX8305727.1"/>
    </source>
</evidence>
<dbReference type="AlphaFoldDB" id="A0AAW9FMC7"/>
<dbReference type="EMBL" id="JAVRAF010000027">
    <property type="protein sequence ID" value="MDX8305727.1"/>
    <property type="molecule type" value="Genomic_DNA"/>
</dbReference>
<name>A0AAW9FMC7_9HYPH</name>
<proteinExistence type="predicted"/>
<gene>
    <name evidence="1" type="ORF">RMR22_26205</name>
</gene>